<evidence type="ECO:0008006" key="3">
    <source>
        <dbReference type="Google" id="ProtNLM"/>
    </source>
</evidence>
<dbReference type="InterPro" id="IPR035253">
    <property type="entry name" value="Lipoprotein_22_bac"/>
</dbReference>
<organism evidence="1 2">
    <name type="scientific">Bacillus mycoides</name>
    <dbReference type="NCBI Taxonomy" id="1405"/>
    <lineage>
        <taxon>Bacteria</taxon>
        <taxon>Bacillati</taxon>
        <taxon>Bacillota</taxon>
        <taxon>Bacilli</taxon>
        <taxon>Bacillales</taxon>
        <taxon>Bacillaceae</taxon>
        <taxon>Bacillus</taxon>
        <taxon>Bacillus cereus group</taxon>
    </lineage>
</organism>
<evidence type="ECO:0000313" key="1">
    <source>
        <dbReference type="EMBL" id="SCB68457.1"/>
    </source>
</evidence>
<dbReference type="PROSITE" id="PS51257">
    <property type="entry name" value="PROKAR_LIPOPROTEIN"/>
    <property type="match status" value="1"/>
</dbReference>
<protein>
    <recommendedName>
        <fullName evidence="3">Lipoprotein</fullName>
    </recommendedName>
</protein>
<dbReference type="Gene3D" id="2.40.40.60">
    <property type="match status" value="1"/>
</dbReference>
<evidence type="ECO:0000313" key="2">
    <source>
        <dbReference type="Proteomes" id="UP000195696"/>
    </source>
</evidence>
<gene>
    <name evidence="1" type="ORF">BWGO95_02597</name>
</gene>
<proteinExistence type="predicted"/>
<dbReference type="Pfam" id="PF17294">
    <property type="entry name" value="Lipoprotein_22"/>
    <property type="match status" value="1"/>
</dbReference>
<name>A0A1G4EN13_BACMY</name>
<dbReference type="AlphaFoldDB" id="A0A1G4EN13"/>
<dbReference type="Proteomes" id="UP000195696">
    <property type="component" value="Unassembled WGS sequence"/>
</dbReference>
<dbReference type="EMBL" id="FMAK01000034">
    <property type="protein sequence ID" value="SCB68457.1"/>
    <property type="molecule type" value="Genomic_DNA"/>
</dbReference>
<sequence length="231" mass="26247">MNCMMKGNAMKRTLTIFMLTILLLISFSACSKKENPFPANGLLIIGDENKISPIINRYQEITKENEVFSVKKGKVGNGQVLILNESTAQALIKEKVFRKRDNGSNYIIDTLPKFPKEGSLLFTHEDEKNMKSIELEGKEIPVSYDSDAWIGNTRTYPTQWYVIVAQNSVYKEIKANETKMHLLHLKKSLGDEKPKISTDNTLVNENVKVTRLIKGLEGEVSFQFVTIREKS</sequence>
<reference evidence="1 2" key="1">
    <citation type="submission" date="2016-08" db="EMBL/GenBank/DDBJ databases">
        <authorList>
            <person name="Seilhamer J.J."/>
        </authorList>
    </citation>
    <scope>NUCLEOTIDE SEQUENCE [LARGE SCALE GENOMIC DNA]</scope>
    <source>
        <strain evidence="1 2">SDA_GO95</strain>
    </source>
</reference>
<accession>A0A1G4EN13</accession>
<dbReference type="NCBIfam" id="NF005249">
    <property type="entry name" value="PRK06760.1"/>
    <property type="match status" value="1"/>
</dbReference>